<proteinExistence type="predicted"/>
<organism evidence="2">
    <name type="scientific">Tanacetum cinerariifolium</name>
    <name type="common">Dalmatian daisy</name>
    <name type="synonym">Chrysanthemum cinerariifolium</name>
    <dbReference type="NCBI Taxonomy" id="118510"/>
    <lineage>
        <taxon>Eukaryota</taxon>
        <taxon>Viridiplantae</taxon>
        <taxon>Streptophyta</taxon>
        <taxon>Embryophyta</taxon>
        <taxon>Tracheophyta</taxon>
        <taxon>Spermatophyta</taxon>
        <taxon>Magnoliopsida</taxon>
        <taxon>eudicotyledons</taxon>
        <taxon>Gunneridae</taxon>
        <taxon>Pentapetalae</taxon>
        <taxon>asterids</taxon>
        <taxon>campanulids</taxon>
        <taxon>Asterales</taxon>
        <taxon>Asteraceae</taxon>
        <taxon>Asteroideae</taxon>
        <taxon>Anthemideae</taxon>
        <taxon>Anthemidinae</taxon>
        <taxon>Tanacetum</taxon>
    </lineage>
</organism>
<dbReference type="EMBL" id="BKCJ010009327">
    <property type="protein sequence ID" value="GEU86458.1"/>
    <property type="molecule type" value="Genomic_DNA"/>
</dbReference>
<dbReference type="AlphaFoldDB" id="A0A6L2NJN7"/>
<feature type="chain" id="PRO_5026895507" evidence="1">
    <location>
        <begin position="22"/>
        <end position="159"/>
    </location>
</feature>
<feature type="signal peptide" evidence="1">
    <location>
        <begin position="1"/>
        <end position="21"/>
    </location>
</feature>
<protein>
    <submittedName>
        <fullName evidence="2">Uncharacterized protein</fullName>
    </submittedName>
</protein>
<comment type="caution">
    <text evidence="2">The sequence shown here is derived from an EMBL/GenBank/DDBJ whole genome shotgun (WGS) entry which is preliminary data.</text>
</comment>
<sequence>MVNYIWTFLGCITTFIEGIYARSPAQLSEGQDTQLYLDVFKKYFECCGGTSRRESTRTFKGTMLVAGSCHTNARKQKLQTADANDPFRFYSSLCSSNASKCRMVDSPRTMPVSSFHLAGSSHSEVFQKYIGLCATGVARNVQNMANNARGTTFAHDECE</sequence>
<gene>
    <name evidence="2" type="ORF">Tci_058436</name>
</gene>
<keyword evidence="1" id="KW-0732">Signal</keyword>
<accession>A0A6L2NJN7</accession>
<evidence type="ECO:0000313" key="2">
    <source>
        <dbReference type="EMBL" id="GEU86458.1"/>
    </source>
</evidence>
<name>A0A6L2NJN7_TANCI</name>
<evidence type="ECO:0000256" key="1">
    <source>
        <dbReference type="SAM" id="SignalP"/>
    </source>
</evidence>
<reference evidence="2" key="1">
    <citation type="journal article" date="2019" name="Sci. Rep.">
        <title>Draft genome of Tanacetum cinerariifolium, the natural source of mosquito coil.</title>
        <authorList>
            <person name="Yamashiro T."/>
            <person name="Shiraishi A."/>
            <person name="Satake H."/>
            <person name="Nakayama K."/>
        </authorList>
    </citation>
    <scope>NUCLEOTIDE SEQUENCE</scope>
</reference>